<dbReference type="GO" id="GO:0005794">
    <property type="term" value="C:Golgi apparatus"/>
    <property type="evidence" value="ECO:0007669"/>
    <property type="project" value="TreeGrafter"/>
</dbReference>
<dbReference type="GO" id="GO:0032472">
    <property type="term" value="P:Golgi calcium ion transport"/>
    <property type="evidence" value="ECO:0007669"/>
    <property type="project" value="TreeGrafter"/>
</dbReference>
<accession>A0A7R9GBF2</accession>
<dbReference type="PANTHER" id="PTHR12608">
    <property type="entry name" value="TRANSMEMBRANE PROTEIN HTP-1 RELATED"/>
    <property type="match status" value="1"/>
</dbReference>
<reference evidence="8" key="1">
    <citation type="submission" date="2020-11" db="EMBL/GenBank/DDBJ databases">
        <authorList>
            <person name="Tran Van P."/>
        </authorList>
    </citation>
    <scope>NUCLEOTIDE SEQUENCE</scope>
</reference>
<feature type="region of interest" description="Disordered" evidence="7">
    <location>
        <begin position="219"/>
        <end position="259"/>
    </location>
</feature>
<comment type="similarity">
    <text evidence="2 6">Belongs to the GDT1 family.</text>
</comment>
<dbReference type="GO" id="GO:0032468">
    <property type="term" value="P:Golgi calcium ion homeostasis"/>
    <property type="evidence" value="ECO:0007669"/>
    <property type="project" value="TreeGrafter"/>
</dbReference>
<dbReference type="Pfam" id="PF01169">
    <property type="entry name" value="GDT1"/>
    <property type="match status" value="2"/>
</dbReference>
<dbReference type="GO" id="GO:0016020">
    <property type="term" value="C:membrane"/>
    <property type="evidence" value="ECO:0007669"/>
    <property type="project" value="UniProtKB-SubCell"/>
</dbReference>
<keyword evidence="9" id="KW-1185">Reference proteome</keyword>
<dbReference type="EMBL" id="CAJPEX010000311">
    <property type="protein sequence ID" value="CAG0915008.1"/>
    <property type="molecule type" value="Genomic_DNA"/>
</dbReference>
<evidence type="ECO:0000256" key="3">
    <source>
        <dbReference type="ARBA" id="ARBA00022692"/>
    </source>
</evidence>
<dbReference type="PANTHER" id="PTHR12608:SF1">
    <property type="entry name" value="TRANSMEMBRANE PROTEIN 165"/>
    <property type="match status" value="1"/>
</dbReference>
<organism evidence="8">
    <name type="scientific">Notodromas monacha</name>
    <dbReference type="NCBI Taxonomy" id="399045"/>
    <lineage>
        <taxon>Eukaryota</taxon>
        <taxon>Metazoa</taxon>
        <taxon>Ecdysozoa</taxon>
        <taxon>Arthropoda</taxon>
        <taxon>Crustacea</taxon>
        <taxon>Oligostraca</taxon>
        <taxon>Ostracoda</taxon>
        <taxon>Podocopa</taxon>
        <taxon>Podocopida</taxon>
        <taxon>Cypridocopina</taxon>
        <taxon>Cypridoidea</taxon>
        <taxon>Cyprididae</taxon>
        <taxon>Notodromas</taxon>
    </lineage>
</organism>
<protein>
    <recommendedName>
        <fullName evidence="6">GDT1 family protein</fullName>
    </recommendedName>
</protein>
<evidence type="ECO:0000313" key="9">
    <source>
        <dbReference type="Proteomes" id="UP000678499"/>
    </source>
</evidence>
<dbReference type="AlphaFoldDB" id="A0A7R9GBF2"/>
<keyword evidence="4 6" id="KW-1133">Transmembrane helix</keyword>
<dbReference type="GO" id="GO:0005384">
    <property type="term" value="F:manganese ion transmembrane transporter activity"/>
    <property type="evidence" value="ECO:0007669"/>
    <property type="project" value="TreeGrafter"/>
</dbReference>
<keyword evidence="5 6" id="KW-0472">Membrane</keyword>
<dbReference type="PROSITE" id="PS01214">
    <property type="entry name" value="UPF0016"/>
    <property type="match status" value="1"/>
</dbReference>
<evidence type="ECO:0000256" key="5">
    <source>
        <dbReference type="ARBA" id="ARBA00023136"/>
    </source>
</evidence>
<dbReference type="InterPro" id="IPR049555">
    <property type="entry name" value="GDT1-like_CS"/>
</dbReference>
<sequence>MRLYDPSEWRADVSTPCGTLPCGCAIQSRDVESSSKFCACEGKCGQVLIQVFREPQKDMVAKRWVANLSILLPWIIVLVFLISSTRSEVAPLEPGLNDVPVVIPVPASNGNATNSTASGETGKGFVHAFVAALSIVVVSEIGDKTFFIAAIMAMRHPRSTVFLGAVSALFLMTSLSAALGYAVQVIPKIYTYYVSAGLFAIFGIKMLIEGIRMKPDEGQEELEEVQSDLRRREEEAERSPGNAEAPRPGSSASHRSSRPTPSAWKVLARVFLQAFTMTFLAEWGDRSQISTIVLAATENVWGVTLGGTIGHSLCTGVAVIGGRMVAQRISVKTVTIIGAIVFLLFALSSLFIGPDGFSGF</sequence>
<dbReference type="OrthoDB" id="442680at2759"/>
<dbReference type="InterPro" id="IPR001727">
    <property type="entry name" value="GDT1-like"/>
</dbReference>
<evidence type="ECO:0000256" key="6">
    <source>
        <dbReference type="RuleBase" id="RU365102"/>
    </source>
</evidence>
<feature type="transmembrane region" description="Helical" evidence="6">
    <location>
        <begin position="189"/>
        <end position="208"/>
    </location>
</feature>
<evidence type="ECO:0000256" key="1">
    <source>
        <dbReference type="ARBA" id="ARBA00004141"/>
    </source>
</evidence>
<feature type="compositionally biased region" description="Polar residues" evidence="7">
    <location>
        <begin position="250"/>
        <end position="259"/>
    </location>
</feature>
<evidence type="ECO:0000256" key="2">
    <source>
        <dbReference type="ARBA" id="ARBA00009190"/>
    </source>
</evidence>
<evidence type="ECO:0000256" key="7">
    <source>
        <dbReference type="SAM" id="MobiDB-lite"/>
    </source>
</evidence>
<evidence type="ECO:0000313" key="8">
    <source>
        <dbReference type="EMBL" id="CAD7274856.1"/>
    </source>
</evidence>
<feature type="transmembrane region" description="Helical" evidence="6">
    <location>
        <begin position="124"/>
        <end position="141"/>
    </location>
</feature>
<dbReference type="Proteomes" id="UP000678499">
    <property type="component" value="Unassembled WGS sequence"/>
</dbReference>
<dbReference type="EMBL" id="OA882348">
    <property type="protein sequence ID" value="CAD7274856.1"/>
    <property type="molecule type" value="Genomic_DNA"/>
</dbReference>
<feature type="transmembrane region" description="Helical" evidence="6">
    <location>
        <begin position="64"/>
        <end position="83"/>
    </location>
</feature>
<comment type="subcellular location">
    <subcellularLocation>
        <location evidence="1 6">Membrane</location>
        <topology evidence="1 6">Multi-pass membrane protein</topology>
    </subcellularLocation>
</comment>
<feature type="transmembrane region" description="Helical" evidence="6">
    <location>
        <begin position="333"/>
        <end position="352"/>
    </location>
</feature>
<feature type="compositionally biased region" description="Basic and acidic residues" evidence="7">
    <location>
        <begin position="227"/>
        <end position="238"/>
    </location>
</feature>
<feature type="transmembrane region" description="Helical" evidence="6">
    <location>
        <begin position="161"/>
        <end position="183"/>
    </location>
</feature>
<keyword evidence="3 6" id="KW-0812">Transmembrane</keyword>
<proteinExistence type="inferred from homology"/>
<evidence type="ECO:0000256" key="4">
    <source>
        <dbReference type="ARBA" id="ARBA00022989"/>
    </source>
</evidence>
<name>A0A7R9GBF2_9CRUS</name>
<gene>
    <name evidence="8" type="ORF">NMOB1V02_LOCUS2676</name>
</gene>
<dbReference type="GO" id="GO:0015085">
    <property type="term" value="F:calcium ion transmembrane transporter activity"/>
    <property type="evidence" value="ECO:0007669"/>
    <property type="project" value="TreeGrafter"/>
</dbReference>